<dbReference type="Pfam" id="PF00688">
    <property type="entry name" value="TGFb_propeptide"/>
    <property type="match status" value="1"/>
</dbReference>
<dbReference type="GO" id="GO:0008083">
    <property type="term" value="F:growth factor activity"/>
    <property type="evidence" value="ECO:0007669"/>
    <property type="project" value="UniProtKB-KW"/>
</dbReference>
<gene>
    <name evidence="10" type="ORF">KQX54_012934</name>
</gene>
<dbReference type="InterPro" id="IPR015615">
    <property type="entry name" value="TGF-beta-rel"/>
</dbReference>
<keyword evidence="6" id="KW-1015">Disulfide bond</keyword>
<dbReference type="InterPro" id="IPR001111">
    <property type="entry name" value="TGF-b_propeptide"/>
</dbReference>
<dbReference type="GO" id="GO:0005125">
    <property type="term" value="F:cytokine activity"/>
    <property type="evidence" value="ECO:0007669"/>
    <property type="project" value="TreeGrafter"/>
</dbReference>
<name>A0AAV7IKZ4_COTGL</name>
<proteinExistence type="inferred from homology"/>
<evidence type="ECO:0000256" key="1">
    <source>
        <dbReference type="ARBA" id="ARBA00004613"/>
    </source>
</evidence>
<evidence type="ECO:0000259" key="9">
    <source>
        <dbReference type="PROSITE" id="PS51362"/>
    </source>
</evidence>
<evidence type="ECO:0000313" key="10">
    <source>
        <dbReference type="EMBL" id="KAH0552579.1"/>
    </source>
</evidence>
<keyword evidence="4" id="KW-0732">Signal</keyword>
<dbReference type="AlphaFoldDB" id="A0AAV7IKZ4"/>
<protein>
    <recommendedName>
        <fullName evidence="9">TGF-beta family profile domain-containing protein</fullName>
    </recommendedName>
</protein>
<comment type="subcellular location">
    <subcellularLocation>
        <location evidence="1">Secreted</location>
    </subcellularLocation>
</comment>
<accession>A0AAV7IKZ4</accession>
<reference evidence="10 11" key="1">
    <citation type="journal article" date="2021" name="J. Hered.">
        <title>A chromosome-level genome assembly of the parasitoid wasp, Cotesia glomerata (Hymenoptera: Braconidae).</title>
        <authorList>
            <person name="Pinto B.J."/>
            <person name="Weis J.J."/>
            <person name="Gamble T."/>
            <person name="Ode P.J."/>
            <person name="Paul R."/>
            <person name="Zaspel J.M."/>
        </authorList>
    </citation>
    <scope>NUCLEOTIDE SEQUENCE [LARGE SCALE GENOMIC DNA]</scope>
    <source>
        <strain evidence="10">CgM1</strain>
    </source>
</reference>
<dbReference type="Gene3D" id="2.60.120.970">
    <property type="match status" value="1"/>
</dbReference>
<feature type="domain" description="TGF-beta family profile" evidence="9">
    <location>
        <begin position="278"/>
        <end position="403"/>
    </location>
</feature>
<evidence type="ECO:0000256" key="3">
    <source>
        <dbReference type="ARBA" id="ARBA00022525"/>
    </source>
</evidence>
<dbReference type="PROSITE" id="PS51362">
    <property type="entry name" value="TGF_BETA_2"/>
    <property type="match status" value="1"/>
</dbReference>
<dbReference type="InterPro" id="IPR001839">
    <property type="entry name" value="TGF-b_C"/>
</dbReference>
<sequence>MQRGTSKRIFKSKNKTLLIRMKILLISILLTMSTICDSAYESNLEDYELTKELNKASWLDVLGINHEPVNITRPKVEKRSAPAYLMNIYSNVVTKLTLNYTNFDLARYDLEKAKENNMIVSYNAHKILQHSMQRLWYNVITKDSQDSYIKALSSADLRLYRDISLVSEKFQGLPFNITVYRYKKADLNYINSVIVEADQQGWIAIDITSCIQWWTTYPQDNEGLKLVVKPMKIDNLVQYILPEDIGVSGFDGKPEKFAFVVGYYQTTLNRQDFLGSLKNKRSASTELNFQEKKVLKYRKKHCQLRDMYVNFNKIGYSDWIIAPDGVEANDCIGRCDYPFGDQVNVSIHAFLKSLVKLDGLSKLMVVRCKPIKYSPANILYLSDDSKTIFRRVENFSASACGCR</sequence>
<organism evidence="10 11">
    <name type="scientific">Cotesia glomerata</name>
    <name type="common">Lepidopteran parasitic wasp</name>
    <name type="synonym">Apanteles glomeratus</name>
    <dbReference type="NCBI Taxonomy" id="32391"/>
    <lineage>
        <taxon>Eukaryota</taxon>
        <taxon>Metazoa</taxon>
        <taxon>Ecdysozoa</taxon>
        <taxon>Arthropoda</taxon>
        <taxon>Hexapoda</taxon>
        <taxon>Insecta</taxon>
        <taxon>Pterygota</taxon>
        <taxon>Neoptera</taxon>
        <taxon>Endopterygota</taxon>
        <taxon>Hymenoptera</taxon>
        <taxon>Apocrita</taxon>
        <taxon>Ichneumonoidea</taxon>
        <taxon>Braconidae</taxon>
        <taxon>Microgastrinae</taxon>
        <taxon>Cotesia</taxon>
    </lineage>
</organism>
<dbReference type="GO" id="GO:0005615">
    <property type="term" value="C:extracellular space"/>
    <property type="evidence" value="ECO:0007669"/>
    <property type="project" value="TreeGrafter"/>
</dbReference>
<dbReference type="PANTHER" id="PTHR11848">
    <property type="entry name" value="TGF-BETA FAMILY"/>
    <property type="match status" value="1"/>
</dbReference>
<dbReference type="Proteomes" id="UP000826195">
    <property type="component" value="Unassembled WGS sequence"/>
</dbReference>
<dbReference type="Gene3D" id="2.10.90.10">
    <property type="entry name" value="Cystine-knot cytokines"/>
    <property type="match status" value="1"/>
</dbReference>
<dbReference type="InterPro" id="IPR029034">
    <property type="entry name" value="Cystine-knot_cytokine"/>
</dbReference>
<dbReference type="Pfam" id="PF00019">
    <property type="entry name" value="TGF_beta"/>
    <property type="match status" value="1"/>
</dbReference>
<keyword evidence="3" id="KW-0964">Secreted</keyword>
<comment type="caution">
    <text evidence="10">The sequence shown here is derived from an EMBL/GenBank/DDBJ whole genome shotgun (WGS) entry which is preliminary data.</text>
</comment>
<dbReference type="CDD" id="cd13756">
    <property type="entry name" value="TGF_beta_BMPs_GDFs"/>
    <property type="match status" value="1"/>
</dbReference>
<evidence type="ECO:0000256" key="4">
    <source>
        <dbReference type="ARBA" id="ARBA00022729"/>
    </source>
</evidence>
<dbReference type="SUPFAM" id="SSF57501">
    <property type="entry name" value="Cystine-knot cytokines"/>
    <property type="match status" value="1"/>
</dbReference>
<dbReference type="EMBL" id="JAHXZJ010001492">
    <property type="protein sequence ID" value="KAH0552579.1"/>
    <property type="molecule type" value="Genomic_DNA"/>
</dbReference>
<dbReference type="SMART" id="SM00204">
    <property type="entry name" value="TGFB"/>
    <property type="match status" value="1"/>
</dbReference>
<evidence type="ECO:0000313" key="11">
    <source>
        <dbReference type="Proteomes" id="UP000826195"/>
    </source>
</evidence>
<comment type="similarity">
    <text evidence="2 8">Belongs to the TGF-beta family.</text>
</comment>
<evidence type="ECO:0000256" key="7">
    <source>
        <dbReference type="ARBA" id="ARBA00023180"/>
    </source>
</evidence>
<evidence type="ECO:0000256" key="8">
    <source>
        <dbReference type="RuleBase" id="RU000354"/>
    </source>
</evidence>
<evidence type="ECO:0000256" key="2">
    <source>
        <dbReference type="ARBA" id="ARBA00006656"/>
    </source>
</evidence>
<keyword evidence="5 8" id="KW-0339">Growth factor</keyword>
<dbReference type="PANTHER" id="PTHR11848:SF310">
    <property type="entry name" value="PROTEIN 60A-RELATED"/>
    <property type="match status" value="1"/>
</dbReference>
<evidence type="ECO:0000256" key="5">
    <source>
        <dbReference type="ARBA" id="ARBA00023030"/>
    </source>
</evidence>
<evidence type="ECO:0000256" key="6">
    <source>
        <dbReference type="ARBA" id="ARBA00023157"/>
    </source>
</evidence>
<keyword evidence="11" id="KW-1185">Reference proteome</keyword>
<keyword evidence="7" id="KW-0325">Glycoprotein</keyword>